<protein>
    <submittedName>
        <fullName evidence="4">Uncharacterized protein LOC106807760</fullName>
    </submittedName>
</protein>
<evidence type="ECO:0000256" key="1">
    <source>
        <dbReference type="SAM" id="MobiDB-lite"/>
    </source>
</evidence>
<dbReference type="Proteomes" id="UP000695022">
    <property type="component" value="Unplaced"/>
</dbReference>
<feature type="compositionally biased region" description="Basic and acidic residues" evidence="1">
    <location>
        <begin position="286"/>
        <end position="303"/>
    </location>
</feature>
<dbReference type="SUPFAM" id="SSF57184">
    <property type="entry name" value="Growth factor receptor domain"/>
    <property type="match status" value="1"/>
</dbReference>
<proteinExistence type="predicted"/>
<evidence type="ECO:0000313" key="3">
    <source>
        <dbReference type="Proteomes" id="UP000695022"/>
    </source>
</evidence>
<dbReference type="InterPro" id="IPR011049">
    <property type="entry name" value="Serralysin-like_metalloprot_C"/>
</dbReference>
<evidence type="ECO:0000313" key="4">
    <source>
        <dbReference type="RefSeq" id="XP_014665697.1"/>
    </source>
</evidence>
<accession>A0ABM1E0H6</accession>
<dbReference type="GeneID" id="106807760"/>
<keyword evidence="3" id="KW-1185">Reference proteome</keyword>
<dbReference type="SUPFAM" id="SSF51120">
    <property type="entry name" value="beta-Roll"/>
    <property type="match status" value="1"/>
</dbReference>
<dbReference type="InterPro" id="IPR009030">
    <property type="entry name" value="Growth_fac_rcpt_cys_sf"/>
</dbReference>
<evidence type="ECO:0000256" key="2">
    <source>
        <dbReference type="SAM" id="SignalP"/>
    </source>
</evidence>
<feature type="signal peptide" evidence="2">
    <location>
        <begin position="1"/>
        <end position="20"/>
    </location>
</feature>
<reference evidence="4" key="1">
    <citation type="submission" date="2025-08" db="UniProtKB">
        <authorList>
            <consortium name="RefSeq"/>
        </authorList>
    </citation>
    <scope>IDENTIFICATION</scope>
</reference>
<dbReference type="Gene3D" id="4.10.40.20">
    <property type="match status" value="1"/>
</dbReference>
<sequence>MRCRIISFVGVLCCVALAEAFIDCRCLLPRGSAAGVTWFSVCSLPGREEKYAEQCPYGLTKDFCRCCDVCAKGPGEKCYRGFPAWGQPMGCAKNFICEETISGTYNYRCVKNTTAETLLESAQYDGGHTLDDHIQESGNVKAEATSDGKVTNVGTDRIEANDETGRTELTNAESDRIEAKTKSDRIELTNAGRLGTDRIELTNAGRLGTDRIETKTESDSIETKTESDRIESKTESDRIETKTESDRIEAKTESDRIESKTESDRIEANVDIGSVNVRENVDVIRSDYKHERDGADKVSHGVDEEPPTTDDGHHDVIDPLKLSFL</sequence>
<feature type="region of interest" description="Disordered" evidence="1">
    <location>
        <begin position="210"/>
        <end position="262"/>
    </location>
</feature>
<gene>
    <name evidence="4" type="primary">LOC106807760</name>
</gene>
<name>A0ABM1E0H6_PRICU</name>
<keyword evidence="2" id="KW-0732">Signal</keyword>
<organism evidence="3 4">
    <name type="scientific">Priapulus caudatus</name>
    <name type="common">Priapulid worm</name>
    <dbReference type="NCBI Taxonomy" id="37621"/>
    <lineage>
        <taxon>Eukaryota</taxon>
        <taxon>Metazoa</taxon>
        <taxon>Ecdysozoa</taxon>
        <taxon>Scalidophora</taxon>
        <taxon>Priapulida</taxon>
        <taxon>Priapulimorpha</taxon>
        <taxon>Priapulimorphida</taxon>
        <taxon>Priapulidae</taxon>
        <taxon>Priapulus</taxon>
    </lineage>
</organism>
<feature type="region of interest" description="Disordered" evidence="1">
    <location>
        <begin position="286"/>
        <end position="318"/>
    </location>
</feature>
<dbReference type="RefSeq" id="XP_014665697.1">
    <property type="nucleotide sequence ID" value="XM_014810211.1"/>
</dbReference>
<feature type="chain" id="PRO_5045823368" evidence="2">
    <location>
        <begin position="21"/>
        <end position="325"/>
    </location>
</feature>